<protein>
    <recommendedName>
        <fullName evidence="4">DUF2797 domain-containing protein</fullName>
    </recommendedName>
</protein>
<name>A0A1M5R5Z2_9EURY</name>
<evidence type="ECO:0000313" key="2">
    <source>
        <dbReference type="EMBL" id="SHH21233.1"/>
    </source>
</evidence>
<dbReference type="EMBL" id="FQWV01000005">
    <property type="protein sequence ID" value="SHH21233.1"/>
    <property type="molecule type" value="Genomic_DNA"/>
</dbReference>
<keyword evidence="3" id="KW-1185">Reference proteome</keyword>
<feature type="region of interest" description="Disordered" evidence="1">
    <location>
        <begin position="160"/>
        <end position="190"/>
    </location>
</feature>
<proteinExistence type="predicted"/>
<dbReference type="STRING" id="43928.SAMN05443636_2051"/>
<sequence>MQIVGYETPAGALFVSDGAPDPNASPGTATGEVDRIALDPGTDLSYRLGERRCAGTVHDGGHVACGADAAPYCEDHRSTWVCARCTGTCLKDEMDCFDDHAVYVAAFAPDTFKVGVTREWRLNTRLREQGADRAVHLRTVENGRIAREIEAEIAANGLERAARSDGDDAGDARGSPTAAPAEGTDGLPDRVRVPTKIAGLAERVDDDAWDALLAGVEYEERFEFDYGLDLAERPVAETLASGTVVATKGRLLVLETSGTAYAVDMRDLVGYEIEAGDTERDLQSSLGAFG</sequence>
<evidence type="ECO:0008006" key="4">
    <source>
        <dbReference type="Google" id="ProtNLM"/>
    </source>
</evidence>
<reference evidence="2 3" key="1">
    <citation type="submission" date="2016-11" db="EMBL/GenBank/DDBJ databases">
        <authorList>
            <person name="Jaros S."/>
            <person name="Januszkiewicz K."/>
            <person name="Wedrychowicz H."/>
        </authorList>
    </citation>
    <scope>NUCLEOTIDE SEQUENCE [LARGE SCALE GENOMIC DNA]</scope>
    <source>
        <strain evidence="2 3">DSM 9297</strain>
    </source>
</reference>
<dbReference type="AlphaFoldDB" id="A0A1M5R5Z2"/>
<dbReference type="Proteomes" id="UP000184357">
    <property type="component" value="Unassembled WGS sequence"/>
</dbReference>
<dbReference type="OrthoDB" id="45375at2157"/>
<gene>
    <name evidence="2" type="ORF">SAMN05443636_2051</name>
</gene>
<dbReference type="Pfam" id="PF10977">
    <property type="entry name" value="DUF2797"/>
    <property type="match status" value="1"/>
</dbReference>
<accession>A0A1M5R5Z2</accession>
<evidence type="ECO:0000313" key="3">
    <source>
        <dbReference type="Proteomes" id="UP000184357"/>
    </source>
</evidence>
<evidence type="ECO:0000256" key="1">
    <source>
        <dbReference type="SAM" id="MobiDB-lite"/>
    </source>
</evidence>
<organism evidence="2 3">
    <name type="scientific">Halobaculum gomorrense</name>
    <dbReference type="NCBI Taxonomy" id="43928"/>
    <lineage>
        <taxon>Archaea</taxon>
        <taxon>Methanobacteriati</taxon>
        <taxon>Methanobacteriota</taxon>
        <taxon>Stenosarchaea group</taxon>
        <taxon>Halobacteria</taxon>
        <taxon>Halobacteriales</taxon>
        <taxon>Haloferacaceae</taxon>
        <taxon>Halobaculum</taxon>
    </lineage>
</organism>
<dbReference type="InterPro" id="IPR021246">
    <property type="entry name" value="DUF2797"/>
</dbReference>
<dbReference type="RefSeq" id="WP_073309192.1">
    <property type="nucleotide sequence ID" value="NZ_FQWV01000005.1"/>
</dbReference>